<comment type="caution">
    <text evidence="11">The sequence shown here is derived from an EMBL/GenBank/DDBJ whole genome shotgun (WGS) entry which is preliminary data.</text>
</comment>
<proteinExistence type="inferred from homology"/>
<feature type="chain" id="PRO_5030914662" evidence="8">
    <location>
        <begin position="24"/>
        <end position="691"/>
    </location>
</feature>
<evidence type="ECO:0000259" key="10">
    <source>
        <dbReference type="Pfam" id="PF05649"/>
    </source>
</evidence>
<keyword evidence="4" id="KW-0479">Metal-binding</keyword>
<keyword evidence="8" id="KW-0732">Signal</keyword>
<accession>A0A7Y0G942</accession>
<evidence type="ECO:0000256" key="3">
    <source>
        <dbReference type="ARBA" id="ARBA00022670"/>
    </source>
</evidence>
<dbReference type="AlphaFoldDB" id="A0A7Y0G942"/>
<keyword evidence="5" id="KW-0378">Hydrolase</keyword>
<feature type="signal peptide" evidence="8">
    <location>
        <begin position="1"/>
        <end position="23"/>
    </location>
</feature>
<gene>
    <name evidence="11" type="ORF">HHL27_07990</name>
</gene>
<dbReference type="GO" id="GO:0046872">
    <property type="term" value="F:metal ion binding"/>
    <property type="evidence" value="ECO:0007669"/>
    <property type="project" value="UniProtKB-KW"/>
</dbReference>
<keyword evidence="12" id="KW-1185">Reference proteome</keyword>
<dbReference type="InterPro" id="IPR042089">
    <property type="entry name" value="Peptidase_M13_dom_2"/>
</dbReference>
<dbReference type="Pfam" id="PF05649">
    <property type="entry name" value="Peptidase_M13_N"/>
    <property type="match status" value="1"/>
</dbReference>
<dbReference type="InterPro" id="IPR000718">
    <property type="entry name" value="Peptidase_M13"/>
</dbReference>
<dbReference type="Gene3D" id="3.40.390.10">
    <property type="entry name" value="Collagenase (Catalytic Domain)"/>
    <property type="match status" value="1"/>
</dbReference>
<reference evidence="11 12" key="1">
    <citation type="submission" date="2020-04" db="EMBL/GenBank/DDBJ databases">
        <title>Novosphingobium sp. TW-4 isolated from soil.</title>
        <authorList>
            <person name="Dahal R.H."/>
            <person name="Chaudhary D.K."/>
        </authorList>
    </citation>
    <scope>NUCLEOTIDE SEQUENCE [LARGE SCALE GENOMIC DNA]</scope>
    <source>
        <strain evidence="11 12">TW-4</strain>
    </source>
</reference>
<feature type="domain" description="Peptidase M13 C-terminal" evidence="9">
    <location>
        <begin position="488"/>
        <end position="687"/>
    </location>
</feature>
<sequence>MKTKRLARASGLPLVLLALVAAAPDPQGVSPEPWGYDLSALDRSANPGDSFDDFANGAWKARVKIPDDRQSWSVGAIGQELVSSQLRTLLEQAAAQAPRKPVTEQQKIGAYYASFMDEARVERLGLSPLKADLDAIKATTTREALAARMGRTNEGFDGSLFGAQVFPDLRNPEMSAPYIGQAGLGLPDRDYYLKPEFREKKDAYQRYVAKLLGLAGWPDAEAQAAAVVAFETRVAEASWSKVEQRDVTRLYNPRTLAQLQKDAPGFAWAPFLKAVGFPDKVVVAEVTAIPKIAAIFGATPVETLKARAAFTLIDNAAVFLSSPFANAYFDFHGATLGGAKVIQPRWKRAVHAVSGGDFLYGERSEYFGAMGWAVGDAYVARHFPPQSKAAIEALVANLRTAFRARIEKTEWMAPATKAEALRKLAAIRIKVGYPDTPRRDYASLAIDPADLIGNVRRAGAFEWQVQRRFIGKPVDKGEWAMTPQTIDAYNGGPSNEIVFPAAILQPPEFDAGYDAAINYGDMGSIIGHELTHSFDDQGRMLDATGALRDWWSASDAATYTARAKVLGAQYSAYEPVPGAHINGDLTMGENIADLGGVLIALDAYHASLGGKEAPVIAGFTGDQRFFLGYAQGWRGVARPDAIAKQIASDPHSPRRYRIDGVVRNVDAWYTAFGIQPGTKLYLAPEARARVW</sequence>
<dbReference type="InterPro" id="IPR018497">
    <property type="entry name" value="Peptidase_M13_C"/>
</dbReference>
<dbReference type="Proteomes" id="UP000583556">
    <property type="component" value="Unassembled WGS sequence"/>
</dbReference>
<dbReference type="GO" id="GO:0016485">
    <property type="term" value="P:protein processing"/>
    <property type="evidence" value="ECO:0007669"/>
    <property type="project" value="TreeGrafter"/>
</dbReference>
<dbReference type="InterPro" id="IPR024079">
    <property type="entry name" value="MetalloPept_cat_dom_sf"/>
</dbReference>
<evidence type="ECO:0000256" key="8">
    <source>
        <dbReference type="SAM" id="SignalP"/>
    </source>
</evidence>
<dbReference type="PANTHER" id="PTHR11733">
    <property type="entry name" value="ZINC METALLOPROTEASE FAMILY M13 NEPRILYSIN-RELATED"/>
    <property type="match status" value="1"/>
</dbReference>
<dbReference type="EMBL" id="JABBGM010000003">
    <property type="protein sequence ID" value="NML93605.1"/>
    <property type="molecule type" value="Genomic_DNA"/>
</dbReference>
<evidence type="ECO:0000313" key="11">
    <source>
        <dbReference type="EMBL" id="NML93605.1"/>
    </source>
</evidence>
<dbReference type="CDD" id="cd08662">
    <property type="entry name" value="M13"/>
    <property type="match status" value="1"/>
</dbReference>
<keyword evidence="3" id="KW-0645">Protease</keyword>
<evidence type="ECO:0000256" key="5">
    <source>
        <dbReference type="ARBA" id="ARBA00022801"/>
    </source>
</evidence>
<dbReference type="InterPro" id="IPR008753">
    <property type="entry name" value="Peptidase_M13_N"/>
</dbReference>
<dbReference type="Gene3D" id="1.10.1380.10">
    <property type="entry name" value="Neutral endopeptidase , domain2"/>
    <property type="match status" value="1"/>
</dbReference>
<evidence type="ECO:0000259" key="9">
    <source>
        <dbReference type="Pfam" id="PF01431"/>
    </source>
</evidence>
<protein>
    <submittedName>
        <fullName evidence="11">M13 family metallopeptidase</fullName>
    </submittedName>
</protein>
<organism evidence="11 12">
    <name type="scientific">Novosphingobium olei</name>
    <dbReference type="NCBI Taxonomy" id="2728851"/>
    <lineage>
        <taxon>Bacteria</taxon>
        <taxon>Pseudomonadati</taxon>
        <taxon>Pseudomonadota</taxon>
        <taxon>Alphaproteobacteria</taxon>
        <taxon>Sphingomonadales</taxon>
        <taxon>Sphingomonadaceae</taxon>
        <taxon>Novosphingobium</taxon>
    </lineage>
</organism>
<keyword evidence="6" id="KW-0862">Zinc</keyword>
<dbReference type="GO" id="GO:0004222">
    <property type="term" value="F:metalloendopeptidase activity"/>
    <property type="evidence" value="ECO:0007669"/>
    <property type="project" value="InterPro"/>
</dbReference>
<name>A0A7Y0G942_9SPHN</name>
<dbReference type="PANTHER" id="PTHR11733:SF167">
    <property type="entry name" value="FI17812P1-RELATED"/>
    <property type="match status" value="1"/>
</dbReference>
<evidence type="ECO:0000256" key="7">
    <source>
        <dbReference type="ARBA" id="ARBA00023049"/>
    </source>
</evidence>
<evidence type="ECO:0000256" key="6">
    <source>
        <dbReference type="ARBA" id="ARBA00022833"/>
    </source>
</evidence>
<feature type="domain" description="Peptidase M13 N-terminal" evidence="10">
    <location>
        <begin position="47"/>
        <end position="434"/>
    </location>
</feature>
<comment type="similarity">
    <text evidence="2">Belongs to the peptidase M13 family.</text>
</comment>
<dbReference type="PRINTS" id="PR00786">
    <property type="entry name" value="NEPRILYSIN"/>
</dbReference>
<evidence type="ECO:0000256" key="4">
    <source>
        <dbReference type="ARBA" id="ARBA00022723"/>
    </source>
</evidence>
<dbReference type="PROSITE" id="PS51885">
    <property type="entry name" value="NEPRILYSIN"/>
    <property type="match status" value="1"/>
</dbReference>
<evidence type="ECO:0000256" key="1">
    <source>
        <dbReference type="ARBA" id="ARBA00001947"/>
    </source>
</evidence>
<dbReference type="GO" id="GO:0005886">
    <property type="term" value="C:plasma membrane"/>
    <property type="evidence" value="ECO:0007669"/>
    <property type="project" value="TreeGrafter"/>
</dbReference>
<dbReference type="RefSeq" id="WP_169492885.1">
    <property type="nucleotide sequence ID" value="NZ_JABBGM010000003.1"/>
</dbReference>
<dbReference type="Pfam" id="PF01431">
    <property type="entry name" value="Peptidase_M13"/>
    <property type="match status" value="1"/>
</dbReference>
<keyword evidence="7" id="KW-0482">Metalloprotease</keyword>
<dbReference type="SUPFAM" id="SSF55486">
    <property type="entry name" value="Metalloproteases ('zincins'), catalytic domain"/>
    <property type="match status" value="1"/>
</dbReference>
<comment type="cofactor">
    <cofactor evidence="1">
        <name>Zn(2+)</name>
        <dbReference type="ChEBI" id="CHEBI:29105"/>
    </cofactor>
</comment>
<evidence type="ECO:0000256" key="2">
    <source>
        <dbReference type="ARBA" id="ARBA00007357"/>
    </source>
</evidence>
<evidence type="ECO:0000313" key="12">
    <source>
        <dbReference type="Proteomes" id="UP000583556"/>
    </source>
</evidence>